<feature type="non-terminal residue" evidence="1">
    <location>
        <position position="450"/>
    </location>
</feature>
<proteinExistence type="predicted"/>
<organism evidence="1 2">
    <name type="scientific">Porites evermanni</name>
    <dbReference type="NCBI Taxonomy" id="104178"/>
    <lineage>
        <taxon>Eukaryota</taxon>
        <taxon>Metazoa</taxon>
        <taxon>Cnidaria</taxon>
        <taxon>Anthozoa</taxon>
        <taxon>Hexacorallia</taxon>
        <taxon>Scleractinia</taxon>
        <taxon>Fungiina</taxon>
        <taxon>Poritidae</taxon>
        <taxon>Porites</taxon>
    </lineage>
</organism>
<dbReference type="InterPro" id="IPR012337">
    <property type="entry name" value="RNaseH-like_sf"/>
</dbReference>
<accession>A0ABN8QY60</accession>
<evidence type="ECO:0008006" key="3">
    <source>
        <dbReference type="Google" id="ProtNLM"/>
    </source>
</evidence>
<comment type="caution">
    <text evidence="1">The sequence shown here is derived from an EMBL/GenBank/DDBJ whole genome shotgun (WGS) entry which is preliminary data.</text>
</comment>
<sequence>MILPVIFHNLQGYDAHLFIKQLACLPGDLNCIPSTEEKYISFSKKIKVAEYKSKITGEMVSLNFEVRFIDSLKFLQSSLANLVGNLQPEDFINTKKIFKKNVDLLTRKGVYPYDYVSSLEKLSEKKLPPKEEFYSYLNDEGISDDDYQHAINVWNTFNCETIRDYHNLYLKSDVLLLADVFENFRKTCLYHYNLDPAHYYTSPGLAWDACLKETGQELELLYDYDMLMMFEQGIRGGITHISKRYSEANNKYMKDYNPDKESTFIQYLDANNLYGWAMLQSLPTHGFKWMSDLTKENNYVVHYRSLRQCLELGMRITAVHRGISFYQSPWMEPYIRKNTELRKTAANNFEKDFFKLMNNSVFGKTIENIRKRQNIHLIDNRKKAAKLTSRPNFERATIFDKNLIAVHMKKTEIYFNKPVYVGQAILDLSKTLMFNFHYTYIKEKYKNKAE</sequence>
<dbReference type="SUPFAM" id="SSF56672">
    <property type="entry name" value="DNA/RNA polymerases"/>
    <property type="match status" value="1"/>
</dbReference>
<evidence type="ECO:0000313" key="2">
    <source>
        <dbReference type="Proteomes" id="UP001159427"/>
    </source>
</evidence>
<reference evidence="1 2" key="1">
    <citation type="submission" date="2022-05" db="EMBL/GenBank/DDBJ databases">
        <authorList>
            <consortium name="Genoscope - CEA"/>
            <person name="William W."/>
        </authorList>
    </citation>
    <scope>NUCLEOTIDE SEQUENCE [LARGE SCALE GENOMIC DNA]</scope>
</reference>
<evidence type="ECO:0000313" key="1">
    <source>
        <dbReference type="EMBL" id="CAH3171546.1"/>
    </source>
</evidence>
<gene>
    <name evidence="1" type="ORF">PEVE_00007934</name>
</gene>
<keyword evidence="2" id="KW-1185">Reference proteome</keyword>
<dbReference type="PANTHER" id="PTHR31511:SF12">
    <property type="entry name" value="RHO TERMINATION FACTOR N-TERMINAL DOMAIN-CONTAINING PROTEIN"/>
    <property type="match status" value="1"/>
</dbReference>
<protein>
    <recommendedName>
        <fullName evidence="3">DNA-directed DNA polymerase</fullName>
    </recommendedName>
</protein>
<dbReference type="Proteomes" id="UP001159427">
    <property type="component" value="Unassembled WGS sequence"/>
</dbReference>
<dbReference type="InterPro" id="IPR043502">
    <property type="entry name" value="DNA/RNA_pol_sf"/>
</dbReference>
<dbReference type="SUPFAM" id="SSF53098">
    <property type="entry name" value="Ribonuclease H-like"/>
    <property type="match status" value="1"/>
</dbReference>
<name>A0ABN8QY60_9CNID</name>
<dbReference type="PANTHER" id="PTHR31511">
    <property type="entry name" value="PROTEIN CBG23764"/>
    <property type="match status" value="1"/>
</dbReference>
<dbReference type="EMBL" id="CALNXI010001534">
    <property type="protein sequence ID" value="CAH3171546.1"/>
    <property type="molecule type" value="Genomic_DNA"/>
</dbReference>